<evidence type="ECO:0000313" key="3">
    <source>
        <dbReference type="EMBL" id="CAE8728422.1"/>
    </source>
</evidence>
<sequence length="147" mass="15833">MLSSGMSEDRKRSLEVKDSAGEAVKLFLELVYTGTTSREFGHDSALSALDLAHRWQVQCVVTMLELALKEMVSDENFASIAAAAKLKGLHVLSSACRDFGASSSVVQKQLKARKLPGLVLELMGVKDAPAQGAAERDAGPSRKRRAM</sequence>
<name>A0A813DCX0_POLGL</name>
<protein>
    <recommendedName>
        <fullName evidence="1">BTB domain-containing protein</fullName>
    </recommendedName>
</protein>
<feature type="domain" description="BTB" evidence="1">
    <location>
        <begin position="1"/>
        <end position="70"/>
    </location>
</feature>
<dbReference type="Proteomes" id="UP000654075">
    <property type="component" value="Unassembled WGS sequence"/>
</dbReference>
<proteinExistence type="predicted"/>
<dbReference type="Proteomes" id="UP000626109">
    <property type="component" value="Unassembled WGS sequence"/>
</dbReference>
<dbReference type="InterPro" id="IPR011333">
    <property type="entry name" value="SKP1/BTB/POZ_sf"/>
</dbReference>
<evidence type="ECO:0000313" key="4">
    <source>
        <dbReference type="Proteomes" id="UP000654075"/>
    </source>
</evidence>
<dbReference type="AlphaFoldDB" id="A0A813DCX0"/>
<dbReference type="OrthoDB" id="420024at2759"/>
<organism evidence="2 4">
    <name type="scientific">Polarella glacialis</name>
    <name type="common">Dinoflagellate</name>
    <dbReference type="NCBI Taxonomy" id="89957"/>
    <lineage>
        <taxon>Eukaryota</taxon>
        <taxon>Sar</taxon>
        <taxon>Alveolata</taxon>
        <taxon>Dinophyceae</taxon>
        <taxon>Suessiales</taxon>
        <taxon>Suessiaceae</taxon>
        <taxon>Polarella</taxon>
    </lineage>
</organism>
<comment type="caution">
    <text evidence="2">The sequence shown here is derived from an EMBL/GenBank/DDBJ whole genome shotgun (WGS) entry which is preliminary data.</text>
</comment>
<dbReference type="EMBL" id="CAJNNW010035547">
    <property type="protein sequence ID" value="CAE8728422.1"/>
    <property type="molecule type" value="Genomic_DNA"/>
</dbReference>
<reference evidence="2" key="1">
    <citation type="submission" date="2021-02" db="EMBL/GenBank/DDBJ databases">
        <authorList>
            <person name="Dougan E. K."/>
            <person name="Rhodes N."/>
            <person name="Thang M."/>
            <person name="Chan C."/>
        </authorList>
    </citation>
    <scope>NUCLEOTIDE SEQUENCE</scope>
</reference>
<evidence type="ECO:0000259" key="1">
    <source>
        <dbReference type="Pfam" id="PF00651"/>
    </source>
</evidence>
<accession>A0A813DCX0</accession>
<keyword evidence="4" id="KW-1185">Reference proteome</keyword>
<gene>
    <name evidence="2" type="ORF">PGLA1383_LOCUS5437</name>
    <name evidence="3" type="ORF">PGLA2088_LOCUS45130</name>
</gene>
<dbReference type="Pfam" id="PF00651">
    <property type="entry name" value="BTB"/>
    <property type="match status" value="1"/>
</dbReference>
<dbReference type="CDD" id="cd18186">
    <property type="entry name" value="BTB_POZ_ZBTB_KLHL-like"/>
    <property type="match status" value="1"/>
</dbReference>
<dbReference type="InterPro" id="IPR000210">
    <property type="entry name" value="BTB/POZ_dom"/>
</dbReference>
<dbReference type="EMBL" id="CAJNNV010002129">
    <property type="protein sequence ID" value="CAE8586582.1"/>
    <property type="molecule type" value="Genomic_DNA"/>
</dbReference>
<dbReference type="Gene3D" id="3.30.710.10">
    <property type="entry name" value="Potassium Channel Kv1.1, Chain A"/>
    <property type="match status" value="1"/>
</dbReference>
<dbReference type="SUPFAM" id="SSF54695">
    <property type="entry name" value="POZ domain"/>
    <property type="match status" value="1"/>
</dbReference>
<evidence type="ECO:0000313" key="2">
    <source>
        <dbReference type="EMBL" id="CAE8586582.1"/>
    </source>
</evidence>